<dbReference type="InterPro" id="IPR013083">
    <property type="entry name" value="Znf_RING/FYVE/PHD"/>
</dbReference>
<keyword evidence="4" id="KW-0862">Zinc</keyword>
<dbReference type="InterPro" id="IPR001841">
    <property type="entry name" value="Znf_RING"/>
</dbReference>
<dbReference type="Pfam" id="PF00097">
    <property type="entry name" value="zf-C3HC4"/>
    <property type="match status" value="1"/>
</dbReference>
<evidence type="ECO:0000259" key="8">
    <source>
        <dbReference type="PROSITE" id="PS50119"/>
    </source>
</evidence>
<dbReference type="InterPro" id="IPR018957">
    <property type="entry name" value="Znf_C3HC4_RING-type"/>
</dbReference>
<feature type="repeat" description="NHL" evidence="6">
    <location>
        <begin position="600"/>
        <end position="643"/>
    </location>
</feature>
<dbReference type="SUPFAM" id="SSF57845">
    <property type="entry name" value="B-box zinc-binding domain"/>
    <property type="match status" value="1"/>
</dbReference>
<dbReference type="Gene3D" id="2.120.10.30">
    <property type="entry name" value="TolB, C-terminal domain"/>
    <property type="match status" value="1"/>
</dbReference>
<dbReference type="InterPro" id="IPR000315">
    <property type="entry name" value="Znf_B-box"/>
</dbReference>
<evidence type="ECO:0000256" key="2">
    <source>
        <dbReference type="ARBA" id="ARBA00022737"/>
    </source>
</evidence>
<dbReference type="CDD" id="cd19757">
    <property type="entry name" value="Bbox1"/>
    <property type="match status" value="1"/>
</dbReference>
<dbReference type="Gene3D" id="3.30.40.10">
    <property type="entry name" value="Zinc/RING finger domain, C3HC4 (zinc finger)"/>
    <property type="match status" value="1"/>
</dbReference>
<dbReference type="PROSITE" id="PS00518">
    <property type="entry name" value="ZF_RING_1"/>
    <property type="match status" value="1"/>
</dbReference>
<dbReference type="Pfam" id="PF01436">
    <property type="entry name" value="NHL"/>
    <property type="match status" value="1"/>
</dbReference>
<dbReference type="InterPro" id="IPR017907">
    <property type="entry name" value="Znf_RING_CS"/>
</dbReference>
<dbReference type="PROSITE" id="PS50089">
    <property type="entry name" value="ZF_RING_2"/>
    <property type="match status" value="1"/>
</dbReference>
<dbReference type="InterPro" id="IPR047153">
    <property type="entry name" value="TRIM45/56/19-like"/>
</dbReference>
<reference evidence="9 10" key="1">
    <citation type="submission" date="2022-01" db="EMBL/GenBank/DDBJ databases">
        <title>A chromosomal length assembly of Cordylochernes scorpioides.</title>
        <authorList>
            <person name="Zeh D."/>
            <person name="Zeh J."/>
        </authorList>
    </citation>
    <scope>NUCLEOTIDE SEQUENCE [LARGE SCALE GENOMIC DNA]</scope>
    <source>
        <strain evidence="9">IN4F17</strain>
        <tissue evidence="9">Whole Body</tissue>
    </source>
</reference>
<dbReference type="EMBL" id="CP092866">
    <property type="protein sequence ID" value="UYV66293.1"/>
    <property type="molecule type" value="Genomic_DNA"/>
</dbReference>
<gene>
    <name evidence="9" type="ORF">LAZ67_4001224</name>
</gene>
<name>A0ABY6KCJ1_9ARAC</name>
<dbReference type="PROSITE" id="PS50119">
    <property type="entry name" value="ZF_BBOX"/>
    <property type="match status" value="1"/>
</dbReference>
<evidence type="ECO:0000256" key="1">
    <source>
        <dbReference type="ARBA" id="ARBA00022723"/>
    </source>
</evidence>
<keyword evidence="3 5" id="KW-0863">Zinc-finger</keyword>
<proteinExistence type="predicted"/>
<evidence type="ECO:0000256" key="6">
    <source>
        <dbReference type="PROSITE-ProRule" id="PRU00504"/>
    </source>
</evidence>
<dbReference type="PANTHER" id="PTHR25462:SF296">
    <property type="entry name" value="MEIOTIC P26, ISOFORM F"/>
    <property type="match status" value="1"/>
</dbReference>
<dbReference type="InterPro" id="IPR001258">
    <property type="entry name" value="NHL_repeat"/>
</dbReference>
<dbReference type="SUPFAM" id="SSF101898">
    <property type="entry name" value="NHL repeat"/>
    <property type="match status" value="1"/>
</dbReference>
<evidence type="ECO:0000313" key="9">
    <source>
        <dbReference type="EMBL" id="UYV66293.1"/>
    </source>
</evidence>
<dbReference type="Proteomes" id="UP001235939">
    <property type="component" value="Chromosome 04"/>
</dbReference>
<evidence type="ECO:0000256" key="4">
    <source>
        <dbReference type="ARBA" id="ARBA00022833"/>
    </source>
</evidence>
<accession>A0ABY6KCJ1</accession>
<feature type="domain" description="B box-type" evidence="8">
    <location>
        <begin position="91"/>
        <end position="133"/>
    </location>
</feature>
<keyword evidence="2" id="KW-0677">Repeat</keyword>
<dbReference type="SUPFAM" id="SSF57850">
    <property type="entry name" value="RING/U-box"/>
    <property type="match status" value="1"/>
</dbReference>
<dbReference type="Gene3D" id="3.30.160.60">
    <property type="entry name" value="Classic Zinc Finger"/>
    <property type="match status" value="1"/>
</dbReference>
<feature type="domain" description="RING-type" evidence="7">
    <location>
        <begin position="18"/>
        <end position="61"/>
    </location>
</feature>
<dbReference type="CDD" id="cd14959">
    <property type="entry name" value="NHL_brat_like"/>
    <property type="match status" value="1"/>
</dbReference>
<sequence length="869" mass="97487">MEASNKTTFLCLEDENICNICNHPYQQPRLLSCLHSYCHACLERLASFTKQPRAISCPECEQTTHLPSAEGVYGLYLDYVKLRDAALPMTCSACRQAQGTSHCAECTSAFCADCLVSPPPSGGHKAHHSVQPLKSTPAGRSAVCPQHPDAELEYYCVPCEQPVCGKECLRGLHEDHRLESAAKVAERVKHEISTVASAKIKEKIRQFEEGTNNASSILNEWNDLISLLREEKNAIFDFIKDEIQRWNETLENKLITLKETAELPIMDLFNVYQKFIDRLEDASKFSKHLLESGKPIEVLILKNPLYQQLQSLFEYQIKIEKPLKGKVTPFDQEKFKNFIKCIDFELYSPNDKNSFPMKESMSSLYFMGQDTSRNSLSYPLYKENGDALVRCLPGYKNSFSAHSSSRFNEDSLMDGPNIDDTLDYISRENNFIEQQRADVDSLIGGSTFGSIFKDDAYRCQAADKSHRDFYPSEWSGLDIADLRNHLLSSEDNFSVDSFMSAFETMPNNSFSPYLGEAMMSDKHIEKPKPIASKLGSYSSLSLPYPEKSSSELMLHKLNTLSCSSLSSSYNTLQISTPSSQQSFSPNPRSSNANMRQMQIKFKFGQLGSGSGQFNAPHGFCVGLDEDIVVADTNNHRIQVFTSSGDFKFCFGTEGKEDGHLWCPRKVALLPSSGHLVVCDRGCERSRMQLFTYRGRFVRKNAIHYVDIVAGLAVSSTGQIVLVDSVSPTIYFLTASGQLVRRFDCSEYLREPSDLAIRGSELYVCDFKAHCVVVLSEMGHFIRRLGREGLTNFPNGIEALDNGRLLVGDSHGNRFHVAVFSADGEFLFELECPYVKVSRCCGLKMTSSGNCITLAKNNHHVLVLNSSQWM</sequence>
<dbReference type="Pfam" id="PF00643">
    <property type="entry name" value="zf-B_box"/>
    <property type="match status" value="1"/>
</dbReference>
<keyword evidence="10" id="KW-1185">Reference proteome</keyword>
<dbReference type="InterPro" id="IPR011042">
    <property type="entry name" value="6-blade_b-propeller_TolB-like"/>
</dbReference>
<dbReference type="SMART" id="SM00184">
    <property type="entry name" value="RING"/>
    <property type="match status" value="2"/>
</dbReference>
<organism evidence="9 10">
    <name type="scientific">Cordylochernes scorpioides</name>
    <dbReference type="NCBI Taxonomy" id="51811"/>
    <lineage>
        <taxon>Eukaryota</taxon>
        <taxon>Metazoa</taxon>
        <taxon>Ecdysozoa</taxon>
        <taxon>Arthropoda</taxon>
        <taxon>Chelicerata</taxon>
        <taxon>Arachnida</taxon>
        <taxon>Pseudoscorpiones</taxon>
        <taxon>Cheliferoidea</taxon>
        <taxon>Chernetidae</taxon>
        <taxon>Cordylochernes</taxon>
    </lineage>
</organism>
<dbReference type="PANTHER" id="PTHR25462">
    <property type="entry name" value="BONUS, ISOFORM C-RELATED"/>
    <property type="match status" value="1"/>
</dbReference>
<protein>
    <submittedName>
        <fullName evidence="9">Uncharacterized protein</fullName>
    </submittedName>
</protein>
<dbReference type="SMART" id="SM00336">
    <property type="entry name" value="BBOX"/>
    <property type="match status" value="2"/>
</dbReference>
<dbReference type="PROSITE" id="PS51125">
    <property type="entry name" value="NHL"/>
    <property type="match status" value="2"/>
</dbReference>
<evidence type="ECO:0000256" key="5">
    <source>
        <dbReference type="PROSITE-ProRule" id="PRU00024"/>
    </source>
</evidence>
<evidence type="ECO:0000259" key="7">
    <source>
        <dbReference type="PROSITE" id="PS50089"/>
    </source>
</evidence>
<evidence type="ECO:0000256" key="3">
    <source>
        <dbReference type="ARBA" id="ARBA00022771"/>
    </source>
</evidence>
<evidence type="ECO:0000313" key="10">
    <source>
        <dbReference type="Proteomes" id="UP001235939"/>
    </source>
</evidence>
<feature type="repeat" description="NHL" evidence="6">
    <location>
        <begin position="647"/>
        <end position="693"/>
    </location>
</feature>
<keyword evidence="1" id="KW-0479">Metal-binding</keyword>